<evidence type="ECO:0000313" key="4">
    <source>
        <dbReference type="Proteomes" id="UP000053424"/>
    </source>
</evidence>
<organism evidence="3 4">
    <name type="scientific">Hebeloma cylindrosporum</name>
    <dbReference type="NCBI Taxonomy" id="76867"/>
    <lineage>
        <taxon>Eukaryota</taxon>
        <taxon>Fungi</taxon>
        <taxon>Dikarya</taxon>
        <taxon>Basidiomycota</taxon>
        <taxon>Agaricomycotina</taxon>
        <taxon>Agaricomycetes</taxon>
        <taxon>Agaricomycetidae</taxon>
        <taxon>Agaricales</taxon>
        <taxon>Agaricineae</taxon>
        <taxon>Hymenogastraceae</taxon>
        <taxon>Hebeloma</taxon>
    </lineage>
</organism>
<keyword evidence="2" id="KW-1133">Transmembrane helix</keyword>
<dbReference type="Proteomes" id="UP000053424">
    <property type="component" value="Unassembled WGS sequence"/>
</dbReference>
<gene>
    <name evidence="3" type="ORF">M413DRAFT_28527</name>
</gene>
<dbReference type="AlphaFoldDB" id="A0A0C3BVX0"/>
<evidence type="ECO:0000313" key="3">
    <source>
        <dbReference type="EMBL" id="KIM40760.1"/>
    </source>
</evidence>
<evidence type="ECO:0000256" key="2">
    <source>
        <dbReference type="SAM" id="Phobius"/>
    </source>
</evidence>
<name>A0A0C3BVX0_HEBCY</name>
<dbReference type="HOGENOM" id="CLU_081906_0_0_1"/>
<protein>
    <submittedName>
        <fullName evidence="3">Uncharacterized protein</fullName>
    </submittedName>
</protein>
<feature type="region of interest" description="Disordered" evidence="1">
    <location>
        <begin position="1"/>
        <end position="33"/>
    </location>
</feature>
<sequence length="283" mass="32117">MARRPLSSPAEAWGRDPPEENSSSGPTSEPVEFPSNEIINSWRGGNNTSAWHPKLTLYRLLVIFSTVGLGAAKAVTSYFNLTHTSITLEWILGVVVFLMLHILGTYEVSHTRRIAWLFEVDYLDYLWNFLHKFARIHRPYYRTDEDNSLHIRTSGRPLMTGYRLLLTSTVFIAGMSKSALVYGNLQTEATTVEWAFGVLVATGLYWLGLYETSSTKVYPTMFHVDHSAGAFYFSSDNGSLVLSPSHWDIVDWCVKLRLLVLRIQSVYVGLLNTTPSCIYRVYE</sequence>
<keyword evidence="2" id="KW-0472">Membrane</keyword>
<feature type="transmembrane region" description="Helical" evidence="2">
    <location>
        <begin position="162"/>
        <end position="182"/>
    </location>
</feature>
<dbReference type="OrthoDB" id="3058001at2759"/>
<evidence type="ECO:0000256" key="1">
    <source>
        <dbReference type="SAM" id="MobiDB-lite"/>
    </source>
</evidence>
<reference evidence="4" key="2">
    <citation type="submission" date="2015-01" db="EMBL/GenBank/DDBJ databases">
        <title>Evolutionary Origins and Diversification of the Mycorrhizal Mutualists.</title>
        <authorList>
            <consortium name="DOE Joint Genome Institute"/>
            <consortium name="Mycorrhizal Genomics Consortium"/>
            <person name="Kohler A."/>
            <person name="Kuo A."/>
            <person name="Nagy L.G."/>
            <person name="Floudas D."/>
            <person name="Copeland A."/>
            <person name="Barry K.W."/>
            <person name="Cichocki N."/>
            <person name="Veneault-Fourrey C."/>
            <person name="LaButti K."/>
            <person name="Lindquist E.A."/>
            <person name="Lipzen A."/>
            <person name="Lundell T."/>
            <person name="Morin E."/>
            <person name="Murat C."/>
            <person name="Riley R."/>
            <person name="Ohm R."/>
            <person name="Sun H."/>
            <person name="Tunlid A."/>
            <person name="Henrissat B."/>
            <person name="Grigoriev I.V."/>
            <person name="Hibbett D.S."/>
            <person name="Martin F."/>
        </authorList>
    </citation>
    <scope>NUCLEOTIDE SEQUENCE [LARGE SCALE GENOMIC DNA]</scope>
    <source>
        <strain evidence="4">h7</strain>
    </source>
</reference>
<keyword evidence="2" id="KW-0812">Transmembrane</keyword>
<feature type="transmembrane region" description="Helical" evidence="2">
    <location>
        <begin position="85"/>
        <end position="103"/>
    </location>
</feature>
<keyword evidence="4" id="KW-1185">Reference proteome</keyword>
<accession>A0A0C3BVX0</accession>
<reference evidence="3 4" key="1">
    <citation type="submission" date="2014-04" db="EMBL/GenBank/DDBJ databases">
        <authorList>
            <consortium name="DOE Joint Genome Institute"/>
            <person name="Kuo A."/>
            <person name="Gay G."/>
            <person name="Dore J."/>
            <person name="Kohler A."/>
            <person name="Nagy L.G."/>
            <person name="Floudas D."/>
            <person name="Copeland A."/>
            <person name="Barry K.W."/>
            <person name="Cichocki N."/>
            <person name="Veneault-Fourrey C."/>
            <person name="LaButti K."/>
            <person name="Lindquist E.A."/>
            <person name="Lipzen A."/>
            <person name="Lundell T."/>
            <person name="Morin E."/>
            <person name="Murat C."/>
            <person name="Sun H."/>
            <person name="Tunlid A."/>
            <person name="Henrissat B."/>
            <person name="Grigoriev I.V."/>
            <person name="Hibbett D.S."/>
            <person name="Martin F."/>
            <person name="Nordberg H.P."/>
            <person name="Cantor M.N."/>
            <person name="Hua S.X."/>
        </authorList>
    </citation>
    <scope>NUCLEOTIDE SEQUENCE [LARGE SCALE GENOMIC DNA]</scope>
    <source>
        <strain evidence="4">h7</strain>
    </source>
</reference>
<feature type="transmembrane region" description="Helical" evidence="2">
    <location>
        <begin position="194"/>
        <end position="212"/>
    </location>
</feature>
<proteinExistence type="predicted"/>
<dbReference type="EMBL" id="KN831782">
    <property type="protein sequence ID" value="KIM40760.1"/>
    <property type="molecule type" value="Genomic_DNA"/>
</dbReference>
<feature type="transmembrane region" description="Helical" evidence="2">
    <location>
        <begin position="57"/>
        <end position="79"/>
    </location>
</feature>